<gene>
    <name evidence="5" type="ORF">Airi01_049630</name>
</gene>
<evidence type="ECO:0000256" key="3">
    <source>
        <dbReference type="ARBA" id="ARBA00023180"/>
    </source>
</evidence>
<evidence type="ECO:0000256" key="1">
    <source>
        <dbReference type="ARBA" id="ARBA00022729"/>
    </source>
</evidence>
<organism evidence="5 6">
    <name type="scientific">Actinoallomurus iriomotensis</name>
    <dbReference type="NCBI Taxonomy" id="478107"/>
    <lineage>
        <taxon>Bacteria</taxon>
        <taxon>Bacillati</taxon>
        <taxon>Actinomycetota</taxon>
        <taxon>Actinomycetes</taxon>
        <taxon>Streptosporangiales</taxon>
        <taxon>Thermomonosporaceae</taxon>
        <taxon>Actinoallomurus</taxon>
    </lineage>
</organism>
<dbReference type="Gene3D" id="2.130.10.130">
    <property type="entry name" value="Integrin alpha, N-terminal"/>
    <property type="match status" value="2"/>
</dbReference>
<dbReference type="InterPro" id="IPR013517">
    <property type="entry name" value="FG-GAP"/>
</dbReference>
<dbReference type="PANTHER" id="PTHR36220">
    <property type="entry name" value="UNNAMED PRODUCT"/>
    <property type="match status" value="1"/>
</dbReference>
<evidence type="ECO:0000256" key="4">
    <source>
        <dbReference type="SAM" id="MobiDB-lite"/>
    </source>
</evidence>
<evidence type="ECO:0000313" key="6">
    <source>
        <dbReference type="Proteomes" id="UP001165135"/>
    </source>
</evidence>
<keyword evidence="1" id="KW-0732">Signal</keyword>
<dbReference type="AlphaFoldDB" id="A0A9W6RIK9"/>
<accession>A0A9W6RIK9</accession>
<proteinExistence type="predicted"/>
<evidence type="ECO:0008006" key="7">
    <source>
        <dbReference type="Google" id="ProtNLM"/>
    </source>
</evidence>
<feature type="region of interest" description="Disordered" evidence="4">
    <location>
        <begin position="459"/>
        <end position="485"/>
    </location>
</feature>
<dbReference type="SMART" id="SM00191">
    <property type="entry name" value="Int_alpha"/>
    <property type="match status" value="6"/>
</dbReference>
<dbReference type="InterPro" id="IPR028994">
    <property type="entry name" value="Integrin_alpha_N"/>
</dbReference>
<dbReference type="EMBL" id="BSTJ01000006">
    <property type="protein sequence ID" value="GLY76696.1"/>
    <property type="molecule type" value="Genomic_DNA"/>
</dbReference>
<protein>
    <recommendedName>
        <fullName evidence="7">Esterase</fullName>
    </recommendedName>
</protein>
<dbReference type="SUPFAM" id="SSF69318">
    <property type="entry name" value="Integrin alpha N-terminal domain"/>
    <property type="match status" value="1"/>
</dbReference>
<comment type="caution">
    <text evidence="5">The sequence shown here is derived from an EMBL/GenBank/DDBJ whole genome shotgun (WGS) entry which is preliminary data.</text>
</comment>
<evidence type="ECO:0000256" key="2">
    <source>
        <dbReference type="ARBA" id="ARBA00022737"/>
    </source>
</evidence>
<evidence type="ECO:0000313" key="5">
    <source>
        <dbReference type="EMBL" id="GLY76696.1"/>
    </source>
</evidence>
<reference evidence="5" key="1">
    <citation type="submission" date="2023-03" db="EMBL/GenBank/DDBJ databases">
        <title>Actinoallomurus iriomotensis NBRC 103681.</title>
        <authorList>
            <person name="Ichikawa N."/>
            <person name="Sato H."/>
            <person name="Tonouchi N."/>
        </authorList>
    </citation>
    <scope>NUCLEOTIDE SEQUENCE</scope>
    <source>
        <strain evidence="5">NBRC 103681</strain>
    </source>
</reference>
<dbReference type="InterPro" id="IPR013519">
    <property type="entry name" value="Int_alpha_beta-p"/>
</dbReference>
<sequence>MLLAGAFVPGLAGAAGAQPIHRAATCSSTSPSDFNGDGFTDVAVGEPGANVGAAAQAGVVHVRYGVAGKTGGGEDTTVTQADTGETAEAGDRFGSVLAVGYVDGDGCADLVVGVPDEDVGSAADAGVVQVIYGSPDGLGRGEPSRVIRPGADGVPGTAAAGDRFGAAVDVTGPGFVAHAMVVGAPGRDIGTATDAGQVTYVPFVSGHPGTAAAISQDSPGVAGAAESGDHFGAAVALSGVKGSSTGIAVGAPDEDIGTDQDAGSVTAIPDPADATMTSYAYNQDSAGFSGAVEPGDRFGASLSSAFPSTDGPLLAIGVPGEDIGTIADAGMVHVLLTKAFTEVAALSQDTPEVLDQAEAGDRFGAVVALGREQAFARLLVGIPGEDHGGVADSGAVQEFSVGDPTENAFIEQETFGGVSEPGDHFGAAVAYAGSRYLPTMIIGVPDDRTEPAGVVYTAPSKVDGDVDPPPPTDPQQKWTATDGTGYGAAIGATVS</sequence>
<keyword evidence="2" id="KW-0677">Repeat</keyword>
<dbReference type="PANTHER" id="PTHR36220:SF1">
    <property type="entry name" value="GAMMA TUBULIN COMPLEX COMPONENT C-TERMINAL DOMAIN-CONTAINING PROTEIN"/>
    <property type="match status" value="1"/>
</dbReference>
<dbReference type="Proteomes" id="UP001165135">
    <property type="component" value="Unassembled WGS sequence"/>
</dbReference>
<name>A0A9W6RIK9_9ACTN</name>
<dbReference type="Pfam" id="PF01839">
    <property type="entry name" value="FG-GAP"/>
    <property type="match status" value="2"/>
</dbReference>
<keyword evidence="3" id="KW-0325">Glycoprotein</keyword>